<dbReference type="PROSITE" id="PS00211">
    <property type="entry name" value="ABC_TRANSPORTER_1"/>
    <property type="match status" value="1"/>
</dbReference>
<keyword evidence="8" id="KW-1185">Reference proteome</keyword>
<protein>
    <submittedName>
        <fullName evidence="7">ABC transporter ATP-binding protein</fullName>
    </submittedName>
</protein>
<keyword evidence="4" id="KW-1278">Translocase</keyword>
<dbReference type="GO" id="GO:0016887">
    <property type="term" value="F:ATP hydrolysis activity"/>
    <property type="evidence" value="ECO:0007669"/>
    <property type="project" value="InterPro"/>
</dbReference>
<dbReference type="PROSITE" id="PS50893">
    <property type="entry name" value="ABC_TRANSPORTER_2"/>
    <property type="match status" value="1"/>
</dbReference>
<keyword evidence="1" id="KW-0813">Transport</keyword>
<evidence type="ECO:0000313" key="7">
    <source>
        <dbReference type="EMBL" id="TNJ37097.1"/>
    </source>
</evidence>
<dbReference type="Gene3D" id="3.40.50.300">
    <property type="entry name" value="P-loop containing nucleotide triphosphate hydrolases"/>
    <property type="match status" value="1"/>
</dbReference>
<accession>A0A5C4S1U3</accession>
<keyword evidence="3 7" id="KW-0067">ATP-binding</keyword>
<evidence type="ECO:0000256" key="4">
    <source>
        <dbReference type="ARBA" id="ARBA00022967"/>
    </source>
</evidence>
<reference evidence="7 8" key="1">
    <citation type="submission" date="2019-05" db="EMBL/GenBank/DDBJ databases">
        <title>Draft Whole-Genome sequence of the green sulfur bacterium Prosthecochloris vibrioformis DSM 260.</title>
        <authorList>
            <person name="Meyer T.E."/>
            <person name="Kyndt J.A."/>
        </authorList>
    </citation>
    <scope>NUCLEOTIDE SEQUENCE [LARGE SCALE GENOMIC DNA]</scope>
    <source>
        <strain evidence="7 8">DSM 260</strain>
    </source>
</reference>
<evidence type="ECO:0000256" key="5">
    <source>
        <dbReference type="ARBA" id="ARBA00037066"/>
    </source>
</evidence>
<dbReference type="SUPFAM" id="SSF52540">
    <property type="entry name" value="P-loop containing nucleoside triphosphate hydrolases"/>
    <property type="match status" value="1"/>
</dbReference>
<dbReference type="InterPro" id="IPR003593">
    <property type="entry name" value="AAA+_ATPase"/>
</dbReference>
<evidence type="ECO:0000256" key="3">
    <source>
        <dbReference type="ARBA" id="ARBA00022840"/>
    </source>
</evidence>
<evidence type="ECO:0000256" key="2">
    <source>
        <dbReference type="ARBA" id="ARBA00022741"/>
    </source>
</evidence>
<dbReference type="PANTHER" id="PTHR42794:SF1">
    <property type="entry name" value="HEMIN IMPORT ATP-BINDING PROTEIN HMUV"/>
    <property type="match status" value="1"/>
</dbReference>
<comment type="caution">
    <text evidence="7">The sequence shown here is derived from an EMBL/GenBank/DDBJ whole genome shotgun (WGS) entry which is preliminary data.</text>
</comment>
<comment type="function">
    <text evidence="5">Part of the ABC transporter complex HmuTUV involved in hemin import. Responsible for energy coupling to the transport system.</text>
</comment>
<dbReference type="EMBL" id="VDCI01000003">
    <property type="protein sequence ID" value="TNJ37097.1"/>
    <property type="molecule type" value="Genomic_DNA"/>
</dbReference>
<dbReference type="PANTHER" id="PTHR42794">
    <property type="entry name" value="HEMIN IMPORT ATP-BINDING PROTEIN HMUV"/>
    <property type="match status" value="1"/>
</dbReference>
<sequence>MRVVALDIEHVTAGYAGHEVLRGMTMQVQQGEFVVLIGPNGCGKSTLLKTASGLLRPSAGCVRLFGRDVSGLKPGERARLLGVVPQKVESPMAYTVAEIVMNGRTGASMPWQGLKDEDYVIMERAMIYTNVLSLADRYFTELSGGEQQRVILAMVLAQEPQMIMLDESISHLDINHRYEVLRILRRMNREHGLTVVLVSHDLTLSSEIADRMILMHEGVVRASGLAHEVLCADILSRVYDCELLVQHDALTGTVNVSGVLDGTGPGGQVSRSVHVVAGGGTGIELYRRLGVYGFRVTTGVLNRMDSDAEAARALGIEAVLDLPFSAISTEAAAAASRLACQADVVVLAPVPFGSGNLVNLDILRSALQCGKEVWIADGVAERDYTEGKAAAAVAAELVVAGARLWSSAHELLLELRKSEK</sequence>
<evidence type="ECO:0000256" key="1">
    <source>
        <dbReference type="ARBA" id="ARBA00022448"/>
    </source>
</evidence>
<keyword evidence="2" id="KW-0547">Nucleotide-binding</keyword>
<dbReference type="SMART" id="SM00382">
    <property type="entry name" value="AAA"/>
    <property type="match status" value="1"/>
</dbReference>
<organism evidence="7 8">
    <name type="scientific">Prosthecochloris vibrioformis</name>
    <name type="common">Chlorobium vibrioforme</name>
    <dbReference type="NCBI Taxonomy" id="1098"/>
    <lineage>
        <taxon>Bacteria</taxon>
        <taxon>Pseudomonadati</taxon>
        <taxon>Chlorobiota</taxon>
        <taxon>Chlorobiia</taxon>
        <taxon>Chlorobiales</taxon>
        <taxon>Chlorobiaceae</taxon>
        <taxon>Prosthecochloris</taxon>
    </lineage>
</organism>
<dbReference type="FunFam" id="3.40.50.300:FF:000134">
    <property type="entry name" value="Iron-enterobactin ABC transporter ATP-binding protein"/>
    <property type="match status" value="1"/>
</dbReference>
<name>A0A5C4S1U3_PROVB</name>
<dbReference type="InterPro" id="IPR017871">
    <property type="entry name" value="ABC_transporter-like_CS"/>
</dbReference>
<dbReference type="AlphaFoldDB" id="A0A5C4S1U3"/>
<evidence type="ECO:0000259" key="6">
    <source>
        <dbReference type="PROSITE" id="PS50893"/>
    </source>
</evidence>
<dbReference type="Pfam" id="PF00005">
    <property type="entry name" value="ABC_tran"/>
    <property type="match status" value="1"/>
</dbReference>
<feature type="domain" description="ABC transporter" evidence="6">
    <location>
        <begin position="6"/>
        <end position="242"/>
    </location>
</feature>
<dbReference type="InterPro" id="IPR027417">
    <property type="entry name" value="P-loop_NTPase"/>
</dbReference>
<gene>
    <name evidence="7" type="ORF">FGF68_04830</name>
</gene>
<evidence type="ECO:0000313" key="8">
    <source>
        <dbReference type="Proteomes" id="UP000309544"/>
    </source>
</evidence>
<dbReference type="CDD" id="cd03214">
    <property type="entry name" value="ABC_Iron-Siderophores_B12_Hemin"/>
    <property type="match status" value="1"/>
</dbReference>
<proteinExistence type="predicted"/>
<dbReference type="Proteomes" id="UP000309544">
    <property type="component" value="Unassembled WGS sequence"/>
</dbReference>
<dbReference type="InterPro" id="IPR003439">
    <property type="entry name" value="ABC_transporter-like_ATP-bd"/>
</dbReference>
<dbReference type="GO" id="GO:0005524">
    <property type="term" value="F:ATP binding"/>
    <property type="evidence" value="ECO:0007669"/>
    <property type="project" value="UniProtKB-KW"/>
</dbReference>